<dbReference type="Proteomes" id="UP000253940">
    <property type="component" value="Chromosome"/>
</dbReference>
<dbReference type="GO" id="GO:0005737">
    <property type="term" value="C:cytoplasm"/>
    <property type="evidence" value="ECO:0007669"/>
    <property type="project" value="UniProtKB-ARBA"/>
</dbReference>
<accession>A0A345P2L8</accession>
<organism evidence="8 9">
    <name type="scientific">Aquirhabdus parva</name>
    <dbReference type="NCBI Taxonomy" id="2283318"/>
    <lineage>
        <taxon>Bacteria</taxon>
        <taxon>Pseudomonadati</taxon>
        <taxon>Pseudomonadota</taxon>
        <taxon>Gammaproteobacteria</taxon>
        <taxon>Moraxellales</taxon>
        <taxon>Moraxellaceae</taxon>
        <taxon>Aquirhabdus</taxon>
    </lineage>
</organism>
<evidence type="ECO:0000256" key="3">
    <source>
        <dbReference type="ARBA" id="ARBA00022679"/>
    </source>
</evidence>
<evidence type="ECO:0000256" key="5">
    <source>
        <dbReference type="ARBA" id="ARBA00022842"/>
    </source>
</evidence>
<keyword evidence="5" id="KW-0460">Magnesium</keyword>
<dbReference type="EMBL" id="CP031222">
    <property type="protein sequence ID" value="AXI01527.1"/>
    <property type="molecule type" value="Genomic_DNA"/>
</dbReference>
<dbReference type="InterPro" id="IPR000092">
    <property type="entry name" value="Polyprenyl_synt"/>
</dbReference>
<evidence type="ECO:0000256" key="6">
    <source>
        <dbReference type="ARBA" id="ARBA00023229"/>
    </source>
</evidence>
<evidence type="ECO:0000313" key="8">
    <source>
        <dbReference type="EMBL" id="AXI01527.1"/>
    </source>
</evidence>
<dbReference type="InterPro" id="IPR008949">
    <property type="entry name" value="Isoprenoid_synthase_dom_sf"/>
</dbReference>
<dbReference type="PROSITE" id="PS00444">
    <property type="entry name" value="POLYPRENYL_SYNTHASE_2"/>
    <property type="match status" value="1"/>
</dbReference>
<evidence type="ECO:0000256" key="4">
    <source>
        <dbReference type="ARBA" id="ARBA00022723"/>
    </source>
</evidence>
<dbReference type="InterPro" id="IPR033749">
    <property type="entry name" value="Polyprenyl_synt_CS"/>
</dbReference>
<dbReference type="KEGG" id="mbah:HYN46_00600"/>
<dbReference type="SUPFAM" id="SSF48576">
    <property type="entry name" value="Terpenoid synthases"/>
    <property type="match status" value="1"/>
</dbReference>
<keyword evidence="6" id="KW-0414">Isoprene biosynthesis</keyword>
<reference evidence="8 9" key="1">
    <citation type="submission" date="2018-07" db="EMBL/GenBank/DDBJ databases">
        <title>Genome sequencing of Moraxellaceae gen. HYN0046.</title>
        <authorList>
            <person name="Kim M."/>
            <person name="Yi H."/>
        </authorList>
    </citation>
    <scope>NUCLEOTIDE SEQUENCE [LARGE SCALE GENOMIC DNA]</scope>
    <source>
        <strain evidence="8 9">HYN0046</strain>
    </source>
</reference>
<dbReference type="GO" id="GO:0008654">
    <property type="term" value="P:phospholipid biosynthetic process"/>
    <property type="evidence" value="ECO:0007669"/>
    <property type="project" value="UniProtKB-ARBA"/>
</dbReference>
<dbReference type="PANTHER" id="PTHR43281:SF1">
    <property type="entry name" value="FARNESYL DIPHOSPHATE SYNTHASE"/>
    <property type="match status" value="1"/>
</dbReference>
<dbReference type="Gene3D" id="1.10.600.10">
    <property type="entry name" value="Farnesyl Diphosphate Synthase"/>
    <property type="match status" value="1"/>
</dbReference>
<dbReference type="NCBIfam" id="NF045485">
    <property type="entry name" value="FPPsyn"/>
    <property type="match status" value="1"/>
</dbReference>
<dbReference type="SFLD" id="SFLDS00005">
    <property type="entry name" value="Isoprenoid_Synthase_Type_I"/>
    <property type="match status" value="1"/>
</dbReference>
<evidence type="ECO:0000256" key="7">
    <source>
        <dbReference type="RuleBase" id="RU004466"/>
    </source>
</evidence>
<name>A0A345P2L8_9GAMM</name>
<keyword evidence="4" id="KW-0479">Metal-binding</keyword>
<comment type="similarity">
    <text evidence="2 7">Belongs to the FPP/GGPP synthase family.</text>
</comment>
<dbReference type="SFLD" id="SFLDG01017">
    <property type="entry name" value="Polyprenyl_Transferase_Like"/>
    <property type="match status" value="1"/>
</dbReference>
<dbReference type="FunFam" id="1.10.600.10:FF:000001">
    <property type="entry name" value="Geranylgeranyl diphosphate synthase"/>
    <property type="match status" value="1"/>
</dbReference>
<dbReference type="GO" id="GO:0004659">
    <property type="term" value="F:prenyltransferase activity"/>
    <property type="evidence" value="ECO:0007669"/>
    <property type="project" value="InterPro"/>
</dbReference>
<dbReference type="GO" id="GO:0016114">
    <property type="term" value="P:terpenoid biosynthetic process"/>
    <property type="evidence" value="ECO:0007669"/>
    <property type="project" value="UniProtKB-ARBA"/>
</dbReference>
<dbReference type="PANTHER" id="PTHR43281">
    <property type="entry name" value="FARNESYL DIPHOSPHATE SYNTHASE"/>
    <property type="match status" value="1"/>
</dbReference>
<dbReference type="AlphaFoldDB" id="A0A345P2L8"/>
<proteinExistence type="inferred from homology"/>
<dbReference type="GO" id="GO:0046872">
    <property type="term" value="F:metal ion binding"/>
    <property type="evidence" value="ECO:0007669"/>
    <property type="project" value="UniProtKB-KW"/>
</dbReference>
<gene>
    <name evidence="8" type="ORF">HYN46_00600</name>
</gene>
<evidence type="ECO:0000313" key="9">
    <source>
        <dbReference type="Proteomes" id="UP000253940"/>
    </source>
</evidence>
<evidence type="ECO:0000256" key="2">
    <source>
        <dbReference type="ARBA" id="ARBA00006706"/>
    </source>
</evidence>
<keyword evidence="3 7" id="KW-0808">Transferase</keyword>
<sequence>MTFIPGLSQAEAIAVGHSVALPQLLIDAQTQVKADLLHVIDQQDWPEILHKAVRHAALQGGKRVRPALVYMACAACALDDVLYPAAARRAAVAIELIHCYSLVHDDLPCMDDDELRRGQPTVHVVYGEANALLAGDVLQSLAFEVLSGSWFSDQTLSASVQLAQMQSLSQAASQMVKGQLLDLAAETKQVGEQELETIHVNKTGALIRSAVRMGAYAAGMMTPAVLNDLDRFAYALGLAFQVQDDVLDVTSTTETLGKPAGSDEKLQKSTYPSLLGLTAAQQRAIDLHHEAIQALAGFDQRADGLRALADFLLKRTA</sequence>
<dbReference type="OrthoDB" id="9805316at2"/>
<dbReference type="InterPro" id="IPR053378">
    <property type="entry name" value="Prenyl_diphosphate_synthase"/>
</dbReference>
<dbReference type="PROSITE" id="PS00723">
    <property type="entry name" value="POLYPRENYL_SYNTHASE_1"/>
    <property type="match status" value="1"/>
</dbReference>
<dbReference type="CDD" id="cd00685">
    <property type="entry name" value="Trans_IPPS_HT"/>
    <property type="match status" value="1"/>
</dbReference>
<protein>
    <submittedName>
        <fullName evidence="8">Polyprenyl synthetase family protein</fullName>
    </submittedName>
</protein>
<comment type="cofactor">
    <cofactor evidence="1">
        <name>Mg(2+)</name>
        <dbReference type="ChEBI" id="CHEBI:18420"/>
    </cofactor>
</comment>
<evidence type="ECO:0000256" key="1">
    <source>
        <dbReference type="ARBA" id="ARBA00001946"/>
    </source>
</evidence>
<keyword evidence="9" id="KW-1185">Reference proteome</keyword>
<dbReference type="RefSeq" id="WP_114897637.1">
    <property type="nucleotide sequence ID" value="NZ_CP031222.1"/>
</dbReference>
<dbReference type="Pfam" id="PF00348">
    <property type="entry name" value="polyprenyl_synt"/>
    <property type="match status" value="1"/>
</dbReference>